<feature type="domain" description="Reverse transcriptase" evidence="4">
    <location>
        <begin position="268"/>
        <end position="572"/>
    </location>
</feature>
<feature type="compositionally biased region" description="Low complexity" evidence="2">
    <location>
        <begin position="75"/>
        <end position="87"/>
    </location>
</feature>
<dbReference type="Proteomes" id="UP000601435">
    <property type="component" value="Unassembled WGS sequence"/>
</dbReference>
<comment type="caution">
    <text evidence="5">The sequence shown here is derived from an EMBL/GenBank/DDBJ whole genome shotgun (WGS) entry which is preliminary data.</text>
</comment>
<evidence type="ECO:0000313" key="6">
    <source>
        <dbReference type="Proteomes" id="UP000601435"/>
    </source>
</evidence>
<evidence type="ECO:0000259" key="3">
    <source>
        <dbReference type="PROSITE" id="PS50157"/>
    </source>
</evidence>
<gene>
    <name evidence="5" type="ORF">SNEC2469_LOCUS26103</name>
</gene>
<proteinExistence type="predicted"/>
<dbReference type="InterPro" id="IPR013087">
    <property type="entry name" value="Znf_C2H2_type"/>
</dbReference>
<name>A0A812ZYX2_9DINO</name>
<dbReference type="GO" id="GO:0008270">
    <property type="term" value="F:zinc ion binding"/>
    <property type="evidence" value="ECO:0007669"/>
    <property type="project" value="UniProtKB-KW"/>
</dbReference>
<dbReference type="EMBL" id="CAJNJA010052489">
    <property type="protein sequence ID" value="CAE7846922.1"/>
    <property type="molecule type" value="Genomic_DNA"/>
</dbReference>
<feature type="region of interest" description="Disordered" evidence="2">
    <location>
        <begin position="74"/>
        <end position="97"/>
    </location>
</feature>
<evidence type="ECO:0000259" key="4">
    <source>
        <dbReference type="PROSITE" id="PS50878"/>
    </source>
</evidence>
<dbReference type="InterPro" id="IPR000477">
    <property type="entry name" value="RT_dom"/>
</dbReference>
<dbReference type="InterPro" id="IPR043502">
    <property type="entry name" value="DNA/RNA_pol_sf"/>
</dbReference>
<evidence type="ECO:0000256" key="1">
    <source>
        <dbReference type="PROSITE-ProRule" id="PRU00042"/>
    </source>
</evidence>
<keyword evidence="1" id="KW-0862">Zinc</keyword>
<feature type="domain" description="C2H2-type" evidence="3">
    <location>
        <begin position="723"/>
        <end position="751"/>
    </location>
</feature>
<keyword evidence="6" id="KW-1185">Reference proteome</keyword>
<feature type="non-terminal residue" evidence="5">
    <location>
        <position position="823"/>
    </location>
</feature>
<dbReference type="Gene3D" id="3.30.160.60">
    <property type="entry name" value="Classic Zinc Finger"/>
    <property type="match status" value="1"/>
</dbReference>
<dbReference type="PROSITE" id="PS50157">
    <property type="entry name" value="ZINC_FINGER_C2H2_2"/>
    <property type="match status" value="1"/>
</dbReference>
<dbReference type="PROSITE" id="PS50878">
    <property type="entry name" value="RT_POL"/>
    <property type="match status" value="1"/>
</dbReference>
<evidence type="ECO:0000313" key="5">
    <source>
        <dbReference type="EMBL" id="CAE7846922.1"/>
    </source>
</evidence>
<feature type="non-terminal residue" evidence="5">
    <location>
        <position position="1"/>
    </location>
</feature>
<keyword evidence="1" id="KW-0863">Zinc-finger</keyword>
<evidence type="ECO:0008006" key="7">
    <source>
        <dbReference type="Google" id="ProtNLM"/>
    </source>
</evidence>
<evidence type="ECO:0000256" key="2">
    <source>
        <dbReference type="SAM" id="MobiDB-lite"/>
    </source>
</evidence>
<protein>
    <recommendedName>
        <fullName evidence="7">Reverse transcriptase domain-containing protein</fullName>
    </recommendedName>
</protein>
<dbReference type="PANTHER" id="PTHR19446">
    <property type="entry name" value="REVERSE TRANSCRIPTASES"/>
    <property type="match status" value="1"/>
</dbReference>
<organism evidence="5 6">
    <name type="scientific">Symbiodinium necroappetens</name>
    <dbReference type="NCBI Taxonomy" id="1628268"/>
    <lineage>
        <taxon>Eukaryota</taxon>
        <taxon>Sar</taxon>
        <taxon>Alveolata</taxon>
        <taxon>Dinophyceae</taxon>
        <taxon>Suessiales</taxon>
        <taxon>Symbiodiniaceae</taxon>
        <taxon>Symbiodinium</taxon>
    </lineage>
</organism>
<dbReference type="Pfam" id="PF00078">
    <property type="entry name" value="RVT_1"/>
    <property type="match status" value="1"/>
</dbReference>
<sequence length="823" mass="91844">DGPCIFVCSFRLWSSSGSTCGHWLTGGLEEYHKGPGVVEKSTVHQTDQGKGRPPGPSSRTALSTLGMACTCPVERQSSSTSASSASQARRELKDPSRTQALQLEVQQRTHHASLDVSIDDILLASWRAKPAGTAKPNVSDLADLPLTKCVQGMWNLRDQIHKAGTRRKTAKVEEAVRLQLRTADGGLQTHESEFQQIVKYFQDLYRGPAASSSTLREGFKFSKAEFRAAFQRLQASKALPSCTAPAPLWKLTSETVIPLLQAQFEHHLQSGTELLPEAWCISDLVLIPKMRSPAHLRPICLLPLQAKVLASMLAQRLQAYAEAYLQDCPQFAYVANRSLTQALDRVLSHCAATRARLHGSHPNVHEKRQGLRAQPLAGGCQLSLGISRAYDDVPRTALTAALQDAQVPADMIRLIMMIHAQAKLRVRHCQQEACIATGKGLRQGCGLAPLLWSVYSCWLLRQLDHPPVLSIGDSGTVYADDMHFAWNIFRGIDIENAHQAMKHVLAGLRRFGLQVSTDKTVVILSLAGPLAEKTLRRYVVDRPEGQCIRFLIDNEYVHIKLATEHVYLGAVIGYGKFETATFTRRLRLAKAAYSRLGVILRNKTVPLRLRLQLWQGCVWPTLLRSLDSVGVPAKEMSRLQILLITQARTIARSHSMLTKETNVALIRRLRLPDPVRPDAALQQWRWLVRGHLFDAKHFWLHTAETASPSCKLVPVDHVIHEVFDCKECGQQFSTAAALKKHHFETHFDEEQQQARSAEVAAARNTPNMEHALNGMPTCRHCLHEFTTWHAFFYHVNTLSCPELRRLSEGPDSTESRVTVNEPM</sequence>
<reference evidence="5" key="1">
    <citation type="submission" date="2021-02" db="EMBL/GenBank/DDBJ databases">
        <authorList>
            <person name="Dougan E. K."/>
            <person name="Rhodes N."/>
            <person name="Thang M."/>
            <person name="Chan C."/>
        </authorList>
    </citation>
    <scope>NUCLEOTIDE SEQUENCE</scope>
</reference>
<keyword evidence="1" id="KW-0479">Metal-binding</keyword>
<dbReference type="AlphaFoldDB" id="A0A812ZYX2"/>
<dbReference type="SUPFAM" id="SSF56672">
    <property type="entry name" value="DNA/RNA polymerases"/>
    <property type="match status" value="1"/>
</dbReference>
<dbReference type="PROSITE" id="PS00028">
    <property type="entry name" value="ZINC_FINGER_C2H2_1"/>
    <property type="match status" value="1"/>
</dbReference>
<dbReference type="OrthoDB" id="447299at2759"/>
<accession>A0A812ZYX2</accession>